<feature type="compositionally biased region" description="Basic residues" evidence="1">
    <location>
        <begin position="952"/>
        <end position="962"/>
    </location>
</feature>
<feature type="region of interest" description="Disordered" evidence="1">
    <location>
        <begin position="897"/>
        <end position="1022"/>
    </location>
</feature>
<evidence type="ECO:0000256" key="1">
    <source>
        <dbReference type="SAM" id="MobiDB-lite"/>
    </source>
</evidence>
<feature type="compositionally biased region" description="Low complexity" evidence="1">
    <location>
        <begin position="963"/>
        <end position="994"/>
    </location>
</feature>
<gene>
    <name evidence="2" type="ORF">DFH07DRAFT_776401</name>
</gene>
<proteinExistence type="predicted"/>
<feature type="compositionally biased region" description="Polar residues" evidence="1">
    <location>
        <begin position="995"/>
        <end position="1014"/>
    </location>
</feature>
<evidence type="ECO:0000313" key="3">
    <source>
        <dbReference type="Proteomes" id="UP001215280"/>
    </source>
</evidence>
<evidence type="ECO:0000313" key="2">
    <source>
        <dbReference type="EMBL" id="KAJ7746507.1"/>
    </source>
</evidence>
<sequence length="1022" mass="113720">MSIPAGDVPSARKDGFISVGMKINPYDPEDLLGFCRNLLRERFPHISREDCITILAVQESLGQDLKQKVLENIENDDFLNKASAVYETLKTEGNPERLHTIEPELPSETSQKEIEANILEFVQDLRPTLEHFVNKAVTQAPWVPQDGSLDESWYKTQHFPGYGDRPEFLLHKLGSLDNTGLRRRVKTLFPPAPKKHTFLVNTSGSGKTRLMLEGLCLFWGFYFASVVDSEFVGSYDVYNAITRTIPESPGFVVNLSTTGIAEQVLAIDRNRRIATQRFSEILLARMIILQLFIEVIRDRTDIVEPKKLWLLIQLHPLRLGSKWGDFFDRLANVLCNSPKQWVQREASVRYAAIRHWCYGSVEELAAPFFVVLDEAQFAARHHFSAFRSAVDPSIHRPILREIVCAWVLWFNALGLWLVISGTGVDRDVIAKILASGVAKVDIQQVSTEVGAFTDYDAHVAFMKQCIPPRILNTPNGEALVKRMSYWLHGRHRFTTAFLSELLCQGFRSPHKLLNAFVKSYTGVTPTDGQQWIAQEPDDVQWSQALQLNLFDFDKLKTKTMVLAKIKELINSSLVRSDLKTHVTVEEKLFVEYGFARYAESPTNSIVIDEPLVLCAASTATIADSTGTSDSVAGSSSFYSNRIHHTTTKCNGLEDYLAFTLPYLFENKPQLDQVFDFYGSIPSWSSHRAELVSIHAGEVSSVLPMARPCFSYGINADNAQTVEWLQHRGPGTFICFPPNGMGPDLIFALRVLDGSLQPPLLWVAVQVKYSETGPCLDAKTLRKAIRSVTPSMFWINKHGAQHAPVSHPRLVEDTLDALENLPNRMATEAGTYSLLRVVAAFPVPAGLERVAKWKNSGHCKEAGKHPIASLNREFLATATDNLEPKGKIASMMAHFQPSSTMDLDGEPEPPTSCSEADVVMPPPSSKPRTRTKSKKRARGKNDDSGSDYSERSPKKKGKRKKGAASRISRSRATASVTTGSVPPSVGGSSMVSSAPQSVTAPPSTASIPSLSYLTRQTRRGKEF</sequence>
<name>A0AAD7IME3_9AGAR</name>
<dbReference type="AlphaFoldDB" id="A0AAD7IME3"/>
<reference evidence="2" key="1">
    <citation type="submission" date="2023-03" db="EMBL/GenBank/DDBJ databases">
        <title>Massive genome expansion in bonnet fungi (Mycena s.s.) driven by repeated elements and novel gene families across ecological guilds.</title>
        <authorList>
            <consortium name="Lawrence Berkeley National Laboratory"/>
            <person name="Harder C.B."/>
            <person name="Miyauchi S."/>
            <person name="Viragh M."/>
            <person name="Kuo A."/>
            <person name="Thoen E."/>
            <person name="Andreopoulos B."/>
            <person name="Lu D."/>
            <person name="Skrede I."/>
            <person name="Drula E."/>
            <person name="Henrissat B."/>
            <person name="Morin E."/>
            <person name="Kohler A."/>
            <person name="Barry K."/>
            <person name="LaButti K."/>
            <person name="Morin E."/>
            <person name="Salamov A."/>
            <person name="Lipzen A."/>
            <person name="Mereny Z."/>
            <person name="Hegedus B."/>
            <person name="Baldrian P."/>
            <person name="Stursova M."/>
            <person name="Weitz H."/>
            <person name="Taylor A."/>
            <person name="Grigoriev I.V."/>
            <person name="Nagy L.G."/>
            <person name="Martin F."/>
            <person name="Kauserud H."/>
        </authorList>
    </citation>
    <scope>NUCLEOTIDE SEQUENCE</scope>
    <source>
        <strain evidence="2">CBHHK188m</strain>
    </source>
</reference>
<accession>A0AAD7IME3</accession>
<comment type="caution">
    <text evidence="2">The sequence shown here is derived from an EMBL/GenBank/DDBJ whole genome shotgun (WGS) entry which is preliminary data.</text>
</comment>
<dbReference type="Proteomes" id="UP001215280">
    <property type="component" value="Unassembled WGS sequence"/>
</dbReference>
<dbReference type="EMBL" id="JARJLG010000098">
    <property type="protein sequence ID" value="KAJ7746507.1"/>
    <property type="molecule type" value="Genomic_DNA"/>
</dbReference>
<protein>
    <submittedName>
        <fullName evidence="2">Uncharacterized protein</fullName>
    </submittedName>
</protein>
<feature type="compositionally biased region" description="Basic and acidic residues" evidence="1">
    <location>
        <begin position="938"/>
        <end position="951"/>
    </location>
</feature>
<feature type="compositionally biased region" description="Basic residues" evidence="1">
    <location>
        <begin position="926"/>
        <end position="937"/>
    </location>
</feature>
<organism evidence="2 3">
    <name type="scientific">Mycena maculata</name>
    <dbReference type="NCBI Taxonomy" id="230809"/>
    <lineage>
        <taxon>Eukaryota</taxon>
        <taxon>Fungi</taxon>
        <taxon>Dikarya</taxon>
        <taxon>Basidiomycota</taxon>
        <taxon>Agaricomycotina</taxon>
        <taxon>Agaricomycetes</taxon>
        <taxon>Agaricomycetidae</taxon>
        <taxon>Agaricales</taxon>
        <taxon>Marasmiineae</taxon>
        <taxon>Mycenaceae</taxon>
        <taxon>Mycena</taxon>
    </lineage>
</organism>
<keyword evidence="3" id="KW-1185">Reference proteome</keyword>